<organism evidence="7">
    <name type="scientific">uncultured Stenotrophomonas sp</name>
    <dbReference type="NCBI Taxonomy" id="165438"/>
    <lineage>
        <taxon>Bacteria</taxon>
        <taxon>Pseudomonadati</taxon>
        <taxon>Pseudomonadota</taxon>
        <taxon>Gammaproteobacteria</taxon>
        <taxon>Lysobacterales</taxon>
        <taxon>Lysobacteraceae</taxon>
        <taxon>Stenotrophomonas</taxon>
        <taxon>environmental samples</taxon>
    </lineage>
</organism>
<dbReference type="EMBL" id="FLTS01000001">
    <property type="protein sequence ID" value="SBV36300.1"/>
    <property type="molecule type" value="Genomic_DNA"/>
</dbReference>
<dbReference type="SMART" id="SM00861">
    <property type="entry name" value="Transket_pyr"/>
    <property type="match status" value="1"/>
</dbReference>
<dbReference type="GO" id="GO:0003863">
    <property type="term" value="F:branched-chain 2-oxo acid dehydrogenase activity"/>
    <property type="evidence" value="ECO:0007669"/>
    <property type="project" value="UniProtKB-EC"/>
</dbReference>
<feature type="domain" description="Transketolase-like pyrimidine-binding" evidence="6">
    <location>
        <begin position="421"/>
        <end position="602"/>
    </location>
</feature>
<keyword evidence="4" id="KW-0560">Oxidoreductase</keyword>
<dbReference type="SUPFAM" id="SSF52518">
    <property type="entry name" value="Thiamin diphosphate-binding fold (THDP-binding)"/>
    <property type="match status" value="2"/>
</dbReference>
<dbReference type="Gene3D" id="3.40.50.920">
    <property type="match status" value="1"/>
</dbReference>
<evidence type="ECO:0000259" key="6">
    <source>
        <dbReference type="SMART" id="SM00861"/>
    </source>
</evidence>
<evidence type="ECO:0000256" key="5">
    <source>
        <dbReference type="ARBA" id="ARBA00023052"/>
    </source>
</evidence>
<dbReference type="PANTHER" id="PTHR42980">
    <property type="entry name" value="2-OXOISOVALERATE DEHYDROGENASE SUBUNIT BETA-RELATED"/>
    <property type="match status" value="1"/>
</dbReference>
<dbReference type="GO" id="GO:0007584">
    <property type="term" value="P:response to nutrient"/>
    <property type="evidence" value="ECO:0007669"/>
    <property type="project" value="TreeGrafter"/>
</dbReference>
<reference evidence="7" key="1">
    <citation type="submission" date="2016-03" db="EMBL/GenBank/DDBJ databases">
        <authorList>
            <person name="Ploux O."/>
        </authorList>
    </citation>
    <scope>NUCLEOTIDE SEQUENCE</scope>
    <source>
        <strain evidence="7">UC10</strain>
    </source>
</reference>
<dbReference type="Pfam" id="PF00676">
    <property type="entry name" value="E1_dh"/>
    <property type="match status" value="1"/>
</dbReference>
<evidence type="ECO:0000256" key="1">
    <source>
        <dbReference type="ARBA" id="ARBA00001964"/>
    </source>
</evidence>
<dbReference type="InterPro" id="IPR033248">
    <property type="entry name" value="Transketolase_C"/>
</dbReference>
<protein>
    <recommendedName>
        <fullName evidence="3">3-methyl-2-oxobutanoate dehydrogenase (2-methylpropanoyl-transferring)</fullName>
        <ecNumber evidence="3">1.2.4.4</ecNumber>
    </recommendedName>
</protein>
<comment type="function">
    <text evidence="2">E1 component of the 2-oxoglutarate dehydrogenase (OGDH) complex which catalyzes the decarboxylation of 2-oxoglutarate, the first step in the conversion of 2-oxoglutarate to succinyl-CoA and CO(2).</text>
</comment>
<evidence type="ECO:0000313" key="7">
    <source>
        <dbReference type="EMBL" id="SBV36300.1"/>
    </source>
</evidence>
<dbReference type="InterPro" id="IPR029061">
    <property type="entry name" value="THDP-binding"/>
</dbReference>
<evidence type="ECO:0000256" key="2">
    <source>
        <dbReference type="ARBA" id="ARBA00003906"/>
    </source>
</evidence>
<dbReference type="InterPro" id="IPR001017">
    <property type="entry name" value="DH_E1"/>
</dbReference>
<dbReference type="Pfam" id="PF02779">
    <property type="entry name" value="Transket_pyr"/>
    <property type="match status" value="1"/>
</dbReference>
<dbReference type="InterPro" id="IPR009014">
    <property type="entry name" value="Transketo_C/PFOR_II"/>
</dbReference>
<accession>A0A1Y5Q241</accession>
<proteinExistence type="predicted"/>
<dbReference type="SUPFAM" id="SSF52922">
    <property type="entry name" value="TK C-terminal domain-like"/>
    <property type="match status" value="1"/>
</dbReference>
<dbReference type="Pfam" id="PF02780">
    <property type="entry name" value="Transketolase_C"/>
    <property type="match status" value="1"/>
</dbReference>
<dbReference type="EC" id="1.2.4.4" evidence="3"/>
<dbReference type="InterPro" id="IPR005475">
    <property type="entry name" value="Transketolase-like_Pyr-bd"/>
</dbReference>
<evidence type="ECO:0000256" key="3">
    <source>
        <dbReference type="ARBA" id="ARBA00012277"/>
    </source>
</evidence>
<name>A0A1Y5Q241_9GAMM</name>
<dbReference type="AlphaFoldDB" id="A0A1Y5Q241"/>
<sequence length="757" mass="81774">MFARVPNPIPARMKGLNRAEICDANFIEFVKGLGLGPGNVPQEQAPVLPGSALDAKGFRELFESQLISRHLDLMARVLRVQNKVFYTIGSSGHEGNAMVARATRHTDPAFLHYRSGGFMAERFRKLPGMDPVMDSALSFAASAEDPASGGRHKVWGSKPLWVLPQTSTIASHLPKALGTAMAIEAGKRLGLQLPVPEDSIAICSFGDASANHATAQTAFNATSWTAYQKLPAPVLYVCEDNGIGISVKTPGGWIAESFRNRPDLDYFFADGLDLAAGYADVQRAVEHCRRTRRPTFLHLRTTRLMGHAGTDFEIEWRALEELCAAEAGDPLLRSAQIAVESGVMDKDGVLALYESTRARCFAAAEAADRRPRLTTLEDVIAPLAPYTPGAVRAEATRADYGERRLQVFGGEAALPENLPPRHLAIQINHALHDLFCKYPETLLFGEDVAQKGGVYTVTKGLHKAFGPRRVFNTLLDETTILGMAQGFANMGMLPVPEIQYLAYLHNAIDQLRGEACSLQFFSNDQYRNPMLVRIAGLGYQKGFGGHFHNDNSIAAIRDIPGLVVGCPSRGDDAAMMLRTLAALSKVDGRVCVFLEPIALYMAKDLHEAGDGQWLFPYPVPEQALELGQGRVYGEGNDLLVITYGNGVPMALRAARAIEAAHGWKTRVVDLRWLVPLDAAYIAGQARGAKRIIVLDEGRYSAGVGEGVVTVLVETGFGAVPLRRVTGADTYTPLAGAALLVLPGVDDVVAAAIELAGA</sequence>
<evidence type="ECO:0000256" key="4">
    <source>
        <dbReference type="ARBA" id="ARBA00023002"/>
    </source>
</evidence>
<comment type="cofactor">
    <cofactor evidence="1">
        <name>thiamine diphosphate</name>
        <dbReference type="ChEBI" id="CHEBI:58937"/>
    </cofactor>
</comment>
<dbReference type="Gene3D" id="3.40.50.970">
    <property type="match status" value="2"/>
</dbReference>
<dbReference type="GO" id="GO:0009083">
    <property type="term" value="P:branched-chain amino acid catabolic process"/>
    <property type="evidence" value="ECO:0007669"/>
    <property type="project" value="TreeGrafter"/>
</dbReference>
<dbReference type="PANTHER" id="PTHR42980:SF1">
    <property type="entry name" value="2-OXOISOVALERATE DEHYDROGENASE SUBUNIT BETA, MITOCHONDRIAL"/>
    <property type="match status" value="1"/>
</dbReference>
<keyword evidence="5" id="KW-0786">Thiamine pyrophosphate</keyword>
<gene>
    <name evidence="7" type="ORF">STPYR_11230</name>
</gene>